<dbReference type="PROSITE" id="PS00622">
    <property type="entry name" value="HTH_LUXR_1"/>
    <property type="match status" value="1"/>
</dbReference>
<dbReference type="PRINTS" id="PR00364">
    <property type="entry name" value="DISEASERSIST"/>
</dbReference>
<dbReference type="PANTHER" id="PTHR47691">
    <property type="entry name" value="REGULATOR-RELATED"/>
    <property type="match status" value="1"/>
</dbReference>
<dbReference type="InterPro" id="IPR016032">
    <property type="entry name" value="Sig_transdc_resp-reg_C-effctor"/>
</dbReference>
<dbReference type="Pfam" id="PF00931">
    <property type="entry name" value="NB-ARC"/>
    <property type="match status" value="1"/>
</dbReference>
<dbReference type="InterPro" id="IPR011990">
    <property type="entry name" value="TPR-like_helical_dom_sf"/>
</dbReference>
<dbReference type="Pfam" id="PF00196">
    <property type="entry name" value="GerE"/>
    <property type="match status" value="1"/>
</dbReference>
<dbReference type="InterPro" id="IPR036388">
    <property type="entry name" value="WH-like_DNA-bd_sf"/>
</dbReference>
<dbReference type="InterPro" id="IPR002182">
    <property type="entry name" value="NB-ARC"/>
</dbReference>
<accession>A0ABT2FWJ5</accession>
<dbReference type="SUPFAM" id="SSF48452">
    <property type="entry name" value="TPR-like"/>
    <property type="match status" value="1"/>
</dbReference>
<dbReference type="RefSeq" id="WP_259427664.1">
    <property type="nucleotide sequence ID" value="NZ_JANWTC010000005.1"/>
</dbReference>
<dbReference type="PROSITE" id="PS50043">
    <property type="entry name" value="HTH_LUXR_2"/>
    <property type="match status" value="1"/>
</dbReference>
<dbReference type="Gene3D" id="1.10.10.10">
    <property type="entry name" value="Winged helix-like DNA-binding domain superfamily/Winged helix DNA-binding domain"/>
    <property type="match status" value="1"/>
</dbReference>
<dbReference type="SUPFAM" id="SSF52540">
    <property type="entry name" value="P-loop containing nucleoside triphosphate hydrolases"/>
    <property type="match status" value="1"/>
</dbReference>
<dbReference type="CDD" id="cd06170">
    <property type="entry name" value="LuxR_C_like"/>
    <property type="match status" value="1"/>
</dbReference>
<evidence type="ECO:0000313" key="2">
    <source>
        <dbReference type="EMBL" id="MCS5479601.1"/>
    </source>
</evidence>
<keyword evidence="3" id="KW-1185">Reference proteome</keyword>
<dbReference type="Gene3D" id="1.25.40.10">
    <property type="entry name" value="Tetratricopeptide repeat domain"/>
    <property type="match status" value="1"/>
</dbReference>
<evidence type="ECO:0000259" key="1">
    <source>
        <dbReference type="PROSITE" id="PS50043"/>
    </source>
</evidence>
<dbReference type="Proteomes" id="UP001205965">
    <property type="component" value="Unassembled WGS sequence"/>
</dbReference>
<dbReference type="SMART" id="SM00421">
    <property type="entry name" value="HTH_LUXR"/>
    <property type="match status" value="1"/>
</dbReference>
<dbReference type="Pfam" id="PF25872">
    <property type="entry name" value="HTH_77"/>
    <property type="match status" value="1"/>
</dbReference>
<dbReference type="SUPFAM" id="SSF46894">
    <property type="entry name" value="C-terminal effector domain of the bipartite response regulators"/>
    <property type="match status" value="1"/>
</dbReference>
<sequence length="832" mass="92305">MSEGDPDGVPSSDWLQSDPGFLGTQIKNSFRKQGVTTMTMRTGTLPQGPLRRQAAVTSFVGREQKLVEARNQLVGSRLVTMIGPGGVGKTRLATELAERTAPAFTDGVWLARLDSLQSGDRVASIVADALQIPDQSNRMASERVSSYLADKELLLVLDNCEHVLEAAAELVVTILATAPKVRVLTTSREPLGIAGEQICVVPPLSTPPLNDGDTTAVRDIEQFESVAMLVDRARQVIPDFMITDSNRDAIAQLCIQLDGIPLAIELAATRLRTLSPRQLLQRLDRRFQLLTRGDRTSLPRQQTLQALISWSFELCTPAEQLLWRRLSIFPGAFDLEAAEEVCGFGELSPEEIFDLLDQLVSKSILLAEHDSDEVNYRMLMTIREYGTQLPTDEEELTRLRSRHRDVYLNRVITRAEAWCGPGQAEALAATRRERPNLMVSMDWSLSAPGEHDAAAHMGSKLRYHWVSGKYLSDGRQTMERILRQGELSQQERGTASWAISWVCLIQGDHDAAAKHLEVAHRIAENLGDTVMKGHYQHWKALHHLFTGDLPTSIAFYRTAIASHEAEGRVADQLLAMFQLVMALAFNGEAETGLEVARKARELAEKYEERWNLSFIWWITGVCHWHLSDYAGAKEAALTALEIQKDFHDLICTAMSIEVLCWTAVSTGEYGRGWKLAEAADSVWRNMGTSLLAFGPHIAKVTHDTVDTCREALKLSAGQMPELSDSLTVSEAFDVALDSTSAAAGKVIHTEENPLTTREVEVAEFVARGLTNRQIAQELVLSRRTVDGHVERILAKLGFSSRTQVAMWLEGQRQISVIQEGRPPCHAEARVTL</sequence>
<name>A0ABT2FWJ5_9CORY</name>
<comment type="caution">
    <text evidence="2">The sequence shown here is derived from an EMBL/GenBank/DDBJ whole genome shotgun (WGS) entry which is preliminary data.</text>
</comment>
<dbReference type="InterPro" id="IPR058852">
    <property type="entry name" value="HTH_77"/>
</dbReference>
<evidence type="ECO:0000313" key="3">
    <source>
        <dbReference type="Proteomes" id="UP001205965"/>
    </source>
</evidence>
<dbReference type="EMBL" id="JANWTC010000005">
    <property type="protein sequence ID" value="MCS5479601.1"/>
    <property type="molecule type" value="Genomic_DNA"/>
</dbReference>
<organism evidence="2 3">
    <name type="scientific">Corynebacterium lemuris</name>
    <dbReference type="NCBI Taxonomy" id="1859292"/>
    <lineage>
        <taxon>Bacteria</taxon>
        <taxon>Bacillati</taxon>
        <taxon>Actinomycetota</taxon>
        <taxon>Actinomycetes</taxon>
        <taxon>Mycobacteriales</taxon>
        <taxon>Corynebacteriaceae</taxon>
        <taxon>Corynebacterium</taxon>
    </lineage>
</organism>
<dbReference type="InterPro" id="IPR027417">
    <property type="entry name" value="P-loop_NTPase"/>
</dbReference>
<proteinExistence type="predicted"/>
<gene>
    <name evidence="2" type="ORF">NYP18_08010</name>
</gene>
<dbReference type="PRINTS" id="PR00038">
    <property type="entry name" value="HTHLUXR"/>
</dbReference>
<dbReference type="Gene3D" id="3.40.50.300">
    <property type="entry name" value="P-loop containing nucleotide triphosphate hydrolases"/>
    <property type="match status" value="1"/>
</dbReference>
<reference evidence="2 3" key="1">
    <citation type="submission" date="2022-08" db="EMBL/GenBank/DDBJ databases">
        <title>YIM 101645 draft genome.</title>
        <authorList>
            <person name="Chen X."/>
        </authorList>
    </citation>
    <scope>NUCLEOTIDE SEQUENCE [LARGE SCALE GENOMIC DNA]</scope>
    <source>
        <strain evidence="2 3">YIM 101645</strain>
    </source>
</reference>
<protein>
    <submittedName>
        <fullName evidence="2">LuxR C-terminal-related transcriptional regulator</fullName>
    </submittedName>
</protein>
<dbReference type="PANTHER" id="PTHR47691:SF3">
    <property type="entry name" value="HTH-TYPE TRANSCRIPTIONAL REGULATOR RV0890C-RELATED"/>
    <property type="match status" value="1"/>
</dbReference>
<dbReference type="InterPro" id="IPR000792">
    <property type="entry name" value="Tscrpt_reg_LuxR_C"/>
</dbReference>
<feature type="domain" description="HTH luxR-type" evidence="1">
    <location>
        <begin position="747"/>
        <end position="812"/>
    </location>
</feature>